<dbReference type="Pfam" id="PF00071">
    <property type="entry name" value="Ras"/>
    <property type="match status" value="1"/>
</dbReference>
<organism evidence="3">
    <name type="scientific">marine sediment metagenome</name>
    <dbReference type="NCBI Taxonomy" id="412755"/>
    <lineage>
        <taxon>unclassified sequences</taxon>
        <taxon>metagenomes</taxon>
        <taxon>ecological metagenomes</taxon>
    </lineage>
</organism>
<dbReference type="SMART" id="SM00176">
    <property type="entry name" value="RAN"/>
    <property type="match status" value="1"/>
</dbReference>
<protein>
    <recommendedName>
        <fullName evidence="4">GTP-binding protein</fullName>
    </recommendedName>
</protein>
<dbReference type="EMBL" id="LAZR01009562">
    <property type="protein sequence ID" value="KKM71873.1"/>
    <property type="molecule type" value="Genomic_DNA"/>
</dbReference>
<dbReference type="PANTHER" id="PTHR47977">
    <property type="entry name" value="RAS-RELATED PROTEIN RAB"/>
    <property type="match status" value="1"/>
</dbReference>
<dbReference type="InterPro" id="IPR027417">
    <property type="entry name" value="P-loop_NTPase"/>
</dbReference>
<dbReference type="SMART" id="SM00175">
    <property type="entry name" value="RAB"/>
    <property type="match status" value="1"/>
</dbReference>
<dbReference type="InterPro" id="IPR001806">
    <property type="entry name" value="Small_GTPase"/>
</dbReference>
<evidence type="ECO:0008006" key="4">
    <source>
        <dbReference type="Google" id="ProtNLM"/>
    </source>
</evidence>
<reference evidence="3" key="1">
    <citation type="journal article" date="2015" name="Nature">
        <title>Complex archaea that bridge the gap between prokaryotes and eukaryotes.</title>
        <authorList>
            <person name="Spang A."/>
            <person name="Saw J.H."/>
            <person name="Jorgensen S.L."/>
            <person name="Zaremba-Niedzwiedzka K."/>
            <person name="Martijn J."/>
            <person name="Lind A.E."/>
            <person name="van Eijk R."/>
            <person name="Schleper C."/>
            <person name="Guy L."/>
            <person name="Ettema T.J."/>
        </authorList>
    </citation>
    <scope>NUCLEOTIDE SEQUENCE</scope>
</reference>
<comment type="caution">
    <text evidence="3">The sequence shown here is derived from an EMBL/GenBank/DDBJ whole genome shotgun (WGS) entry which is preliminary data.</text>
</comment>
<gene>
    <name evidence="3" type="ORF">LCGC14_1426240</name>
</gene>
<dbReference type="GO" id="GO:0005525">
    <property type="term" value="F:GTP binding"/>
    <property type="evidence" value="ECO:0007669"/>
    <property type="project" value="UniProtKB-KW"/>
</dbReference>
<dbReference type="PROSITE" id="PS51419">
    <property type="entry name" value="RAB"/>
    <property type="match status" value="1"/>
</dbReference>
<dbReference type="SMART" id="SM00173">
    <property type="entry name" value="RAS"/>
    <property type="match status" value="1"/>
</dbReference>
<dbReference type="AlphaFoldDB" id="A0A0F9JQE1"/>
<keyword evidence="2" id="KW-0342">GTP-binding</keyword>
<dbReference type="PROSITE" id="PS51420">
    <property type="entry name" value="RHO"/>
    <property type="match status" value="1"/>
</dbReference>
<accession>A0A0F9JQE1</accession>
<dbReference type="CDD" id="cd00154">
    <property type="entry name" value="Rab"/>
    <property type="match status" value="1"/>
</dbReference>
<dbReference type="FunFam" id="3.40.50.300:FF:001329">
    <property type="entry name" value="Small GTP-binding protein, putative"/>
    <property type="match status" value="1"/>
</dbReference>
<dbReference type="Gene3D" id="3.40.50.300">
    <property type="entry name" value="P-loop containing nucleotide triphosphate hydrolases"/>
    <property type="match status" value="1"/>
</dbReference>
<dbReference type="NCBIfam" id="TIGR00231">
    <property type="entry name" value="small_GTP"/>
    <property type="match status" value="1"/>
</dbReference>
<dbReference type="SMART" id="SM00174">
    <property type="entry name" value="RHO"/>
    <property type="match status" value="1"/>
</dbReference>
<proteinExistence type="predicted"/>
<evidence type="ECO:0000256" key="1">
    <source>
        <dbReference type="ARBA" id="ARBA00022741"/>
    </source>
</evidence>
<evidence type="ECO:0000256" key="2">
    <source>
        <dbReference type="ARBA" id="ARBA00023134"/>
    </source>
</evidence>
<dbReference type="InterPro" id="IPR050227">
    <property type="entry name" value="Rab"/>
</dbReference>
<name>A0A0F9JQE1_9ZZZZ</name>
<evidence type="ECO:0000313" key="3">
    <source>
        <dbReference type="EMBL" id="KKM71873.1"/>
    </source>
</evidence>
<dbReference type="InterPro" id="IPR005225">
    <property type="entry name" value="Small_GTP-bd"/>
</dbReference>
<dbReference type="GO" id="GO:0003924">
    <property type="term" value="F:GTPase activity"/>
    <property type="evidence" value="ECO:0007669"/>
    <property type="project" value="InterPro"/>
</dbReference>
<sequence length="186" mass="21242">MNEIGKKFRFKITVIGDGMVGKTSLIKKFTKGSFRQDYVKTIGAQFSVFDKDINEDKIRLLFWDIAGQVDFNFLRPSFFNNSRAAIIVYSLEDNNLGKKSFKHIVDWYKDITQYCGEIPIIIFANKVDLVEEGANSDDAKIQKLVDKHQFLGYYKTSAKTGGGVIEAFNAIIENLYHKYRALSAEL</sequence>
<keyword evidence="1" id="KW-0547">Nucleotide-binding</keyword>
<dbReference type="PRINTS" id="PR00449">
    <property type="entry name" value="RASTRNSFRMNG"/>
</dbReference>
<dbReference type="SUPFAM" id="SSF52540">
    <property type="entry name" value="P-loop containing nucleoside triphosphate hydrolases"/>
    <property type="match status" value="1"/>
</dbReference>